<proteinExistence type="predicted"/>
<evidence type="ECO:0000256" key="1">
    <source>
        <dbReference type="SAM" id="MobiDB-lite"/>
    </source>
</evidence>
<comment type="caution">
    <text evidence="2">The sequence shown here is derived from an EMBL/GenBank/DDBJ whole genome shotgun (WGS) entry which is preliminary data.</text>
</comment>
<dbReference type="RefSeq" id="WP_260978423.1">
    <property type="nucleotide sequence ID" value="NZ_JAODBU010000003.1"/>
</dbReference>
<protein>
    <recommendedName>
        <fullName evidence="4">Ig-like domain-containing protein</fullName>
    </recommendedName>
</protein>
<feature type="region of interest" description="Disordered" evidence="1">
    <location>
        <begin position="575"/>
        <end position="608"/>
    </location>
</feature>
<dbReference type="Gene3D" id="2.60.40.10">
    <property type="entry name" value="Immunoglobulins"/>
    <property type="match status" value="1"/>
</dbReference>
<reference evidence="2" key="1">
    <citation type="submission" date="2022-09" db="EMBL/GenBank/DDBJ databases">
        <title>Eubacterium sp. LFL-14 isolated from human feces.</title>
        <authorList>
            <person name="Liu F."/>
        </authorList>
    </citation>
    <scope>NUCLEOTIDE SEQUENCE</scope>
    <source>
        <strain evidence="2">LFL-14</strain>
    </source>
</reference>
<organism evidence="2 3">
    <name type="scientific">Eubacterium album</name>
    <dbReference type="NCBI Taxonomy" id="2978477"/>
    <lineage>
        <taxon>Bacteria</taxon>
        <taxon>Bacillati</taxon>
        <taxon>Bacillota</taxon>
        <taxon>Clostridia</taxon>
        <taxon>Eubacteriales</taxon>
        <taxon>Eubacteriaceae</taxon>
        <taxon>Eubacterium</taxon>
    </lineage>
</organism>
<gene>
    <name evidence="2" type="ORF">N5B56_03965</name>
</gene>
<dbReference type="EMBL" id="JAODBU010000003">
    <property type="protein sequence ID" value="MCT7398246.1"/>
    <property type="molecule type" value="Genomic_DNA"/>
</dbReference>
<evidence type="ECO:0008006" key="4">
    <source>
        <dbReference type="Google" id="ProtNLM"/>
    </source>
</evidence>
<evidence type="ECO:0000313" key="3">
    <source>
        <dbReference type="Proteomes" id="UP001431199"/>
    </source>
</evidence>
<name>A0ABT2LY81_9FIRM</name>
<dbReference type="InterPro" id="IPR013783">
    <property type="entry name" value="Ig-like_fold"/>
</dbReference>
<accession>A0ABT2LY81</accession>
<keyword evidence="3" id="KW-1185">Reference proteome</keyword>
<sequence>MRQNVKRTIAFAETVAMIATLTVGITFGNATQVKADITSRTNNIHIDTSIPISSQGETVGYEFTVEKDGYYMLYTQGEDDTYGTLYVKEGTTWKELIHDDDGDDGDSNNFLLTATLYKDKEYKIDVREYDNNNFSTELFATEYTPIINGVNCSSNVYARVGDTVELKTYAEDQYGNYIEDLGDLGITYRWYMEDDETSKIDELGTGSSYTVNNVTEHIFNEVTYKVDWRYGEYNDTLEFYIYDIEYSYKINSDNSGNIYASQGESVSLNIKVENYKKEEVDPDEEGITCTWYKCNDDERKEIGKGKSYTIDSVEQNDLYDEDSNIRYRCIIKKNDKFIDATTFYIYDRVYAYETQSIWIRTMAGQSCILEANVANAETYNEVNPANEGITVKWYKYTGKRYYDSGNDDYYYEYGDPVEVSSDGFILLNNLSEKDFYRNGDTSTYWTYAIYKNGKKIDESDAHISKEDADFSGVTEMKVVYANEGSSATLVPDVYENGTKVSFNKNYICEWSNEKDENLGTKLVYDISNVTATNIYSYQNPVSYYCDVYKVSYDGDGEYRERIGYTRFIIVRGNSQINQPNQPNQSGQPTTLPGQNNVTTPTTNNTVGNAAKDATIKETVKGNVLKAGKESIKISIKKIAKAKGYQVQVSTSKKFKKKVTITKLTKKNSIVIKKLKKKKQYFVRTRSYTIVKKKKKFGKWSKVKAIKTK</sequence>
<dbReference type="Proteomes" id="UP001431199">
    <property type="component" value="Unassembled WGS sequence"/>
</dbReference>
<evidence type="ECO:0000313" key="2">
    <source>
        <dbReference type="EMBL" id="MCT7398246.1"/>
    </source>
</evidence>